<evidence type="ECO:0000313" key="6">
    <source>
        <dbReference type="EMBL" id="CCG40127.1"/>
    </source>
</evidence>
<dbReference type="InterPro" id="IPR036388">
    <property type="entry name" value="WH-like_DNA-bd_sf"/>
</dbReference>
<comment type="similarity">
    <text evidence="1">Belongs to the LysR transcriptional regulatory family.</text>
</comment>
<organism evidence="6 7">
    <name type="scientific">Magnetospirillum molischianum DSM 120</name>
    <dbReference type="NCBI Taxonomy" id="1150626"/>
    <lineage>
        <taxon>Bacteria</taxon>
        <taxon>Pseudomonadati</taxon>
        <taxon>Pseudomonadota</taxon>
        <taxon>Alphaproteobacteria</taxon>
        <taxon>Rhodospirillales</taxon>
        <taxon>Rhodospirillaceae</taxon>
        <taxon>Magnetospirillum</taxon>
    </lineage>
</organism>
<keyword evidence="2" id="KW-0805">Transcription regulation</keyword>
<dbReference type="Gene3D" id="1.10.10.10">
    <property type="entry name" value="Winged helix-like DNA-binding domain superfamily/Winged helix DNA-binding domain"/>
    <property type="match status" value="1"/>
</dbReference>
<dbReference type="eggNOG" id="COG0583">
    <property type="taxonomic scope" value="Bacteria"/>
</dbReference>
<dbReference type="InterPro" id="IPR036390">
    <property type="entry name" value="WH_DNA-bd_sf"/>
</dbReference>
<evidence type="ECO:0000259" key="5">
    <source>
        <dbReference type="PROSITE" id="PS50931"/>
    </source>
</evidence>
<dbReference type="SUPFAM" id="SSF53850">
    <property type="entry name" value="Periplasmic binding protein-like II"/>
    <property type="match status" value="1"/>
</dbReference>
<dbReference type="GO" id="GO:0006351">
    <property type="term" value="P:DNA-templated transcription"/>
    <property type="evidence" value="ECO:0007669"/>
    <property type="project" value="TreeGrafter"/>
</dbReference>
<dbReference type="EMBL" id="CAHP01000010">
    <property type="protein sequence ID" value="CCG40127.1"/>
    <property type="molecule type" value="Genomic_DNA"/>
</dbReference>
<dbReference type="Gene3D" id="3.40.190.290">
    <property type="match status" value="1"/>
</dbReference>
<dbReference type="Proteomes" id="UP000004169">
    <property type="component" value="Unassembled WGS sequence"/>
</dbReference>
<evidence type="ECO:0000256" key="4">
    <source>
        <dbReference type="ARBA" id="ARBA00023163"/>
    </source>
</evidence>
<comment type="caution">
    <text evidence="6">The sequence shown here is derived from an EMBL/GenBank/DDBJ whole genome shotgun (WGS) entry which is preliminary data.</text>
</comment>
<dbReference type="RefSeq" id="WP_002726126.1">
    <property type="nucleotide sequence ID" value="NZ_CAHP01000010.1"/>
</dbReference>
<evidence type="ECO:0000256" key="3">
    <source>
        <dbReference type="ARBA" id="ARBA00023125"/>
    </source>
</evidence>
<evidence type="ECO:0000313" key="7">
    <source>
        <dbReference type="Proteomes" id="UP000004169"/>
    </source>
</evidence>
<keyword evidence="7" id="KW-1185">Reference proteome</keyword>
<feature type="domain" description="HTH lysR-type" evidence="5">
    <location>
        <begin position="1"/>
        <end position="58"/>
    </location>
</feature>
<name>H8FP39_MAGML</name>
<proteinExistence type="inferred from homology"/>
<keyword evidence="4" id="KW-0804">Transcription</keyword>
<dbReference type="InterPro" id="IPR005119">
    <property type="entry name" value="LysR_subst-bd"/>
</dbReference>
<dbReference type="Pfam" id="PF03466">
    <property type="entry name" value="LysR_substrate"/>
    <property type="match status" value="1"/>
</dbReference>
<reference evidence="6 7" key="1">
    <citation type="journal article" date="2012" name="J. Bacteriol.">
        <title>Draft Genome Sequence of the Purple Photosynthetic Bacterium Phaeospirillum molischianum DSM120, a Particularly Versatile Bacterium.</title>
        <authorList>
            <person name="Duquesne K."/>
            <person name="Prima V."/>
            <person name="Ji B."/>
            <person name="Rouy Z."/>
            <person name="Medigue C."/>
            <person name="Talla E."/>
            <person name="Sturgis J.N."/>
        </authorList>
    </citation>
    <scope>NUCLEOTIDE SEQUENCE [LARGE SCALE GENOMIC DNA]</scope>
    <source>
        <strain evidence="7">DSM120</strain>
    </source>
</reference>
<dbReference type="PANTHER" id="PTHR30537">
    <property type="entry name" value="HTH-TYPE TRANSCRIPTIONAL REGULATOR"/>
    <property type="match status" value="1"/>
</dbReference>
<gene>
    <name evidence="6" type="ORF">PHAMO_180096</name>
</gene>
<protein>
    <recommendedName>
        <fullName evidence="5">HTH lysR-type domain-containing protein</fullName>
    </recommendedName>
</protein>
<evidence type="ECO:0000256" key="2">
    <source>
        <dbReference type="ARBA" id="ARBA00023015"/>
    </source>
</evidence>
<dbReference type="PANTHER" id="PTHR30537:SF3">
    <property type="entry name" value="TRANSCRIPTIONAL REGULATORY PROTEIN"/>
    <property type="match status" value="1"/>
</dbReference>
<sequence>MDWDDIRVMIEVARANSFTGAAVTLGVSKATVSRRIATLEAMAGARLFRRLPGGAALTPQGEEIISRALRIEDDILDLEKALRSMRTRPNRMVTVRMSEGVASYLMTPVMAGQALGPLGKAAMLHGIELPPIKIVGFDPSIKSDIDIIWQSGEKLPPGRPNDRVRKLSDVYFVPFLSDDYMRLDKLPCRFEDLSRHKLVTLDAYTHFRGGGWDNWHHLLEEGDRPPISTAWSCSVGHLTLRGAGIGVLPTYSPLYADGLKVTDITSPPMVAALWMVCGQDAAKDPLVKRCMDGLWRMFQSADWMHP</sequence>
<dbReference type="InterPro" id="IPR000847">
    <property type="entry name" value="LysR_HTH_N"/>
</dbReference>
<dbReference type="GO" id="GO:0003700">
    <property type="term" value="F:DNA-binding transcription factor activity"/>
    <property type="evidence" value="ECO:0007669"/>
    <property type="project" value="InterPro"/>
</dbReference>
<dbReference type="PROSITE" id="PS50931">
    <property type="entry name" value="HTH_LYSR"/>
    <property type="match status" value="1"/>
</dbReference>
<dbReference type="InterPro" id="IPR058163">
    <property type="entry name" value="LysR-type_TF_proteobact-type"/>
</dbReference>
<dbReference type="SUPFAM" id="SSF46785">
    <property type="entry name" value="Winged helix' DNA-binding domain"/>
    <property type="match status" value="1"/>
</dbReference>
<evidence type="ECO:0000256" key="1">
    <source>
        <dbReference type="ARBA" id="ARBA00009437"/>
    </source>
</evidence>
<dbReference type="AlphaFoldDB" id="H8FP39"/>
<dbReference type="Pfam" id="PF00126">
    <property type="entry name" value="HTH_1"/>
    <property type="match status" value="1"/>
</dbReference>
<keyword evidence="3" id="KW-0238">DNA-binding</keyword>
<dbReference type="OrthoDB" id="7333438at2"/>
<accession>H8FP39</accession>
<dbReference type="GO" id="GO:0043565">
    <property type="term" value="F:sequence-specific DNA binding"/>
    <property type="evidence" value="ECO:0007669"/>
    <property type="project" value="TreeGrafter"/>
</dbReference>
<dbReference type="STRING" id="1150626.PHAMO_180096"/>